<dbReference type="PROSITE" id="PS50995">
    <property type="entry name" value="HTH_MARR_2"/>
    <property type="match status" value="1"/>
</dbReference>
<proteinExistence type="predicted"/>
<reference evidence="5 6" key="1">
    <citation type="submission" date="2014-07" db="EMBL/GenBank/DDBJ databases">
        <title>Methanogenic archaea and the global carbon cycle.</title>
        <authorList>
            <person name="Henriksen J.R."/>
            <person name="Luke J."/>
            <person name="Reinhart S."/>
            <person name="Benedict M.N."/>
            <person name="Youngblut N.D."/>
            <person name="Metcalf M.E."/>
            <person name="Whitaker R.J."/>
            <person name="Metcalf W.W."/>
        </authorList>
    </citation>
    <scope>NUCLEOTIDE SEQUENCE [LARGE SCALE GENOMIC DNA]</scope>
    <source>
        <strain evidence="5 6">T4/M</strain>
    </source>
</reference>
<dbReference type="PRINTS" id="PR00598">
    <property type="entry name" value="HTHMARR"/>
</dbReference>
<evidence type="ECO:0000256" key="2">
    <source>
        <dbReference type="ARBA" id="ARBA00023125"/>
    </source>
</evidence>
<gene>
    <name evidence="5" type="ORF">MSSIT_1982</name>
</gene>
<dbReference type="HOGENOM" id="CLU_083287_22_3_2"/>
<accession>A0A0E3L8K9</accession>
<dbReference type="Pfam" id="PF01047">
    <property type="entry name" value="MarR"/>
    <property type="match status" value="1"/>
</dbReference>
<keyword evidence="3" id="KW-0804">Transcription</keyword>
<evidence type="ECO:0000256" key="3">
    <source>
        <dbReference type="ARBA" id="ARBA00023163"/>
    </source>
</evidence>
<dbReference type="InterPro" id="IPR036390">
    <property type="entry name" value="WH_DNA-bd_sf"/>
</dbReference>
<sequence>MIRKMNEATLSKIILLSMERDSLDNLIFDQAFQIKIAGKFRELSKNQPVVIKIIGIEGEIMPSTLGKYTGLEKSSLTRMVDDLEKKGIVFRKTDPGDRRKVLVSLTEKGLEYYNRLSQITTELADEILQFVDEKEVDDYLKSLETIVKILRKVDSNLSAGLR</sequence>
<dbReference type="GO" id="GO:0003700">
    <property type="term" value="F:DNA-binding transcription factor activity"/>
    <property type="evidence" value="ECO:0007669"/>
    <property type="project" value="InterPro"/>
</dbReference>
<dbReference type="PANTHER" id="PTHR42756">
    <property type="entry name" value="TRANSCRIPTIONAL REGULATOR, MARR"/>
    <property type="match status" value="1"/>
</dbReference>
<dbReference type="AlphaFoldDB" id="A0A0E3L8K9"/>
<dbReference type="InterPro" id="IPR036388">
    <property type="entry name" value="WH-like_DNA-bd_sf"/>
</dbReference>
<dbReference type="GO" id="GO:0003677">
    <property type="term" value="F:DNA binding"/>
    <property type="evidence" value="ECO:0007669"/>
    <property type="project" value="UniProtKB-KW"/>
</dbReference>
<keyword evidence="2" id="KW-0238">DNA-binding</keyword>
<dbReference type="EMBL" id="CP009506">
    <property type="protein sequence ID" value="AKB28701.1"/>
    <property type="molecule type" value="Genomic_DNA"/>
</dbReference>
<evidence type="ECO:0000256" key="1">
    <source>
        <dbReference type="ARBA" id="ARBA00023015"/>
    </source>
</evidence>
<feature type="domain" description="HTH marR-type" evidence="4">
    <location>
        <begin position="1"/>
        <end position="155"/>
    </location>
</feature>
<keyword evidence="1" id="KW-0805">Transcription regulation</keyword>
<dbReference type="SMART" id="SM00347">
    <property type="entry name" value="HTH_MARR"/>
    <property type="match status" value="1"/>
</dbReference>
<dbReference type="PATRIC" id="fig|1434120.4.peg.2555"/>
<evidence type="ECO:0000313" key="5">
    <source>
        <dbReference type="EMBL" id="AKB28701.1"/>
    </source>
</evidence>
<dbReference type="Gene3D" id="1.10.10.10">
    <property type="entry name" value="Winged helix-like DNA-binding domain superfamily/Winged helix DNA-binding domain"/>
    <property type="match status" value="1"/>
</dbReference>
<keyword evidence="6" id="KW-1185">Reference proteome</keyword>
<dbReference type="Proteomes" id="UP000033111">
    <property type="component" value="Chromosome"/>
</dbReference>
<protein>
    <submittedName>
        <fullName evidence="5">Transcriptional regulator, MarR family</fullName>
    </submittedName>
</protein>
<evidence type="ECO:0000313" key="6">
    <source>
        <dbReference type="Proteomes" id="UP000033111"/>
    </source>
</evidence>
<dbReference type="InterPro" id="IPR000835">
    <property type="entry name" value="HTH_MarR-typ"/>
</dbReference>
<dbReference type="PANTHER" id="PTHR42756:SF1">
    <property type="entry name" value="TRANSCRIPTIONAL REPRESSOR OF EMRAB OPERON"/>
    <property type="match status" value="1"/>
</dbReference>
<dbReference type="KEGG" id="msw:MSSIT_1982"/>
<evidence type="ECO:0000259" key="4">
    <source>
        <dbReference type="PROSITE" id="PS50995"/>
    </source>
</evidence>
<name>A0A0E3L8K9_9EURY</name>
<organism evidence="5 6">
    <name type="scientific">Methanosarcina siciliae T4/M</name>
    <dbReference type="NCBI Taxonomy" id="1434120"/>
    <lineage>
        <taxon>Archaea</taxon>
        <taxon>Methanobacteriati</taxon>
        <taxon>Methanobacteriota</taxon>
        <taxon>Stenosarchaea group</taxon>
        <taxon>Methanomicrobia</taxon>
        <taxon>Methanosarcinales</taxon>
        <taxon>Methanosarcinaceae</taxon>
        <taxon>Methanosarcina</taxon>
    </lineage>
</organism>
<dbReference type="SUPFAM" id="SSF46785">
    <property type="entry name" value="Winged helix' DNA-binding domain"/>
    <property type="match status" value="1"/>
</dbReference>